<dbReference type="RefSeq" id="WP_189003201.1">
    <property type="nucleotide sequence ID" value="NZ_BMOD01000009.1"/>
</dbReference>
<keyword evidence="2" id="KW-1185">Reference proteome</keyword>
<evidence type="ECO:0000313" key="1">
    <source>
        <dbReference type="EMBL" id="GGJ39347.1"/>
    </source>
</evidence>
<evidence type="ECO:0008006" key="3">
    <source>
        <dbReference type="Google" id="ProtNLM"/>
    </source>
</evidence>
<dbReference type="SUPFAM" id="SSF160631">
    <property type="entry name" value="SMI1/KNR4-like"/>
    <property type="match status" value="1"/>
</dbReference>
<evidence type="ECO:0000313" key="2">
    <source>
        <dbReference type="Proteomes" id="UP000632222"/>
    </source>
</evidence>
<comment type="caution">
    <text evidence="1">The sequence shown here is derived from an EMBL/GenBank/DDBJ whole genome shotgun (WGS) entry which is preliminary data.</text>
</comment>
<accession>A0ABQ2D0J1</accession>
<proteinExistence type="predicted"/>
<gene>
    <name evidence="1" type="ORF">GCM10008938_26770</name>
</gene>
<name>A0ABQ2D0J1_9DEIO</name>
<reference evidence="2" key="1">
    <citation type="journal article" date="2019" name="Int. J. Syst. Evol. Microbiol.">
        <title>The Global Catalogue of Microorganisms (GCM) 10K type strain sequencing project: providing services to taxonomists for standard genome sequencing and annotation.</title>
        <authorList>
            <consortium name="The Broad Institute Genomics Platform"/>
            <consortium name="The Broad Institute Genome Sequencing Center for Infectious Disease"/>
            <person name="Wu L."/>
            <person name="Ma J."/>
        </authorList>
    </citation>
    <scope>NUCLEOTIDE SEQUENCE [LARGE SCALE GENOMIC DNA]</scope>
    <source>
        <strain evidence="2">JCM 14370</strain>
    </source>
</reference>
<dbReference type="InterPro" id="IPR037883">
    <property type="entry name" value="Knr4/Smi1-like_sf"/>
</dbReference>
<dbReference type="EMBL" id="BMOD01000009">
    <property type="protein sequence ID" value="GGJ39347.1"/>
    <property type="molecule type" value="Genomic_DNA"/>
</dbReference>
<sequence length="172" mass="19622">MDALTYQQALIHLKSCTRDGTAPGPDGMIRTFKILQNYTAAEIAKTMQHLQTPFPEDYQAFLIHLGSAELYFHPGRRTGIKFLGLHELERYNRAIFAGNPEQFPHLMVAAVLSHVGSFAVFDFRRPLHPFNVFSTESQVENWQTESTGWCDFQSWMTRLVASHGGELYTQDL</sequence>
<protein>
    <recommendedName>
        <fullName evidence="3">Knr4/Smi1-like domain-containing protein</fullName>
    </recommendedName>
</protein>
<organism evidence="1 2">
    <name type="scientific">Deinococcus roseus</name>
    <dbReference type="NCBI Taxonomy" id="392414"/>
    <lineage>
        <taxon>Bacteria</taxon>
        <taxon>Thermotogati</taxon>
        <taxon>Deinococcota</taxon>
        <taxon>Deinococci</taxon>
        <taxon>Deinococcales</taxon>
        <taxon>Deinococcaceae</taxon>
        <taxon>Deinococcus</taxon>
    </lineage>
</organism>
<dbReference type="Proteomes" id="UP000632222">
    <property type="component" value="Unassembled WGS sequence"/>
</dbReference>